<dbReference type="Proteomes" id="UP000324832">
    <property type="component" value="Unassembled WGS sequence"/>
</dbReference>
<dbReference type="AlphaFoldDB" id="A0A5E4QSI4"/>
<dbReference type="Pfam" id="PF25143">
    <property type="entry name" value="Zn_ribbon_IFT122_C"/>
    <property type="match status" value="1"/>
</dbReference>
<protein>
    <submittedName>
        <fullName evidence="3">Uncharacterized protein</fullName>
    </submittedName>
</protein>
<dbReference type="InterPro" id="IPR039857">
    <property type="entry name" value="Ift122/121"/>
</dbReference>
<dbReference type="PANTHER" id="PTHR12764:SF5">
    <property type="entry name" value="LD29485P"/>
    <property type="match status" value="1"/>
</dbReference>
<keyword evidence="4" id="KW-1185">Reference proteome</keyword>
<dbReference type="GO" id="GO:0061512">
    <property type="term" value="P:protein localization to cilium"/>
    <property type="evidence" value="ECO:0007669"/>
    <property type="project" value="TreeGrafter"/>
</dbReference>
<dbReference type="GO" id="GO:1905515">
    <property type="term" value="P:non-motile cilium assembly"/>
    <property type="evidence" value="ECO:0007669"/>
    <property type="project" value="TreeGrafter"/>
</dbReference>
<sequence>MATHEVLALVQFVPETGISEEEALDLIERTAPPEDVESDQDVLVVHRDTDPFVDKFDEEDDGGVVVCGRAALVRLSAGCVVVVRRAPLATLFYRNMLPELPVTTCPACHTLYYTEDYEVQLVTRGHCGFCRQPAACDQSEDHERIYMPLEDLQIDSEN</sequence>
<proteinExistence type="predicted"/>
<evidence type="ECO:0000313" key="4">
    <source>
        <dbReference type="Proteomes" id="UP000324832"/>
    </source>
</evidence>
<accession>A0A5E4QSI4</accession>
<name>A0A5E4QSI4_9NEOP</name>
<dbReference type="GO" id="GO:0097730">
    <property type="term" value="C:non-motile cilium"/>
    <property type="evidence" value="ECO:0007669"/>
    <property type="project" value="TreeGrafter"/>
</dbReference>
<gene>
    <name evidence="3" type="ORF">LSINAPIS_LOCUS10885</name>
</gene>
<reference evidence="3 4" key="1">
    <citation type="submission" date="2017-07" db="EMBL/GenBank/DDBJ databases">
        <authorList>
            <person name="Talla V."/>
            <person name="Backstrom N."/>
        </authorList>
    </citation>
    <scope>NUCLEOTIDE SEQUENCE [LARGE SCALE GENOMIC DNA]</scope>
</reference>
<evidence type="ECO:0000313" key="3">
    <source>
        <dbReference type="EMBL" id="VVD00192.1"/>
    </source>
</evidence>
<evidence type="ECO:0000256" key="1">
    <source>
        <dbReference type="ARBA" id="ARBA00022574"/>
    </source>
</evidence>
<keyword evidence="1" id="KW-0853">WD repeat</keyword>
<dbReference type="EMBL" id="FZQP02004523">
    <property type="protein sequence ID" value="VVD00192.1"/>
    <property type="molecule type" value="Genomic_DNA"/>
</dbReference>
<dbReference type="GO" id="GO:0030991">
    <property type="term" value="C:intraciliary transport particle A"/>
    <property type="evidence" value="ECO:0007669"/>
    <property type="project" value="TreeGrafter"/>
</dbReference>
<dbReference type="GO" id="GO:0035721">
    <property type="term" value="P:intraciliary retrograde transport"/>
    <property type="evidence" value="ECO:0007669"/>
    <property type="project" value="TreeGrafter"/>
</dbReference>
<dbReference type="PANTHER" id="PTHR12764">
    <property type="entry name" value="WD REPEAT DOMAIN-RELATED"/>
    <property type="match status" value="1"/>
</dbReference>
<organism evidence="3 4">
    <name type="scientific">Leptidea sinapis</name>
    <dbReference type="NCBI Taxonomy" id="189913"/>
    <lineage>
        <taxon>Eukaryota</taxon>
        <taxon>Metazoa</taxon>
        <taxon>Ecdysozoa</taxon>
        <taxon>Arthropoda</taxon>
        <taxon>Hexapoda</taxon>
        <taxon>Insecta</taxon>
        <taxon>Pterygota</taxon>
        <taxon>Neoptera</taxon>
        <taxon>Endopterygota</taxon>
        <taxon>Lepidoptera</taxon>
        <taxon>Glossata</taxon>
        <taxon>Ditrysia</taxon>
        <taxon>Papilionoidea</taxon>
        <taxon>Pieridae</taxon>
        <taxon>Dismorphiinae</taxon>
        <taxon>Leptidea</taxon>
    </lineage>
</organism>
<keyword evidence="2" id="KW-0677">Repeat</keyword>
<evidence type="ECO:0000256" key="2">
    <source>
        <dbReference type="ARBA" id="ARBA00022737"/>
    </source>
</evidence>